<feature type="non-terminal residue" evidence="2">
    <location>
        <position position="58"/>
    </location>
</feature>
<evidence type="ECO:0000256" key="1">
    <source>
        <dbReference type="SAM" id="MobiDB-lite"/>
    </source>
</evidence>
<sequence length="58" mass="6009">GPVRPLHRPEPRARNTADAAHAGARPFAHRAFAEPLTRPGAAAHGAARPARHAAASSM</sequence>
<feature type="region of interest" description="Disordered" evidence="1">
    <location>
        <begin position="38"/>
        <end position="58"/>
    </location>
</feature>
<organism evidence="2">
    <name type="scientific">uncultured Acetobacteraceae bacterium</name>
    <dbReference type="NCBI Taxonomy" id="169975"/>
    <lineage>
        <taxon>Bacteria</taxon>
        <taxon>Pseudomonadati</taxon>
        <taxon>Pseudomonadota</taxon>
        <taxon>Alphaproteobacteria</taxon>
        <taxon>Acetobacterales</taxon>
        <taxon>Acetobacteraceae</taxon>
        <taxon>environmental samples</taxon>
    </lineage>
</organism>
<name>A0A6J4HUU6_9PROT</name>
<feature type="non-terminal residue" evidence="2">
    <location>
        <position position="1"/>
    </location>
</feature>
<reference evidence="2" key="1">
    <citation type="submission" date="2020-02" db="EMBL/GenBank/DDBJ databases">
        <authorList>
            <person name="Meier V. D."/>
        </authorList>
    </citation>
    <scope>NUCLEOTIDE SEQUENCE</scope>
    <source>
        <strain evidence="2">AVDCRST_MAG08</strain>
    </source>
</reference>
<protein>
    <submittedName>
        <fullName evidence="2">Uncharacterized protein</fullName>
    </submittedName>
</protein>
<dbReference type="EMBL" id="CADCTG010000119">
    <property type="protein sequence ID" value="CAA9233567.1"/>
    <property type="molecule type" value="Genomic_DNA"/>
</dbReference>
<proteinExistence type="predicted"/>
<accession>A0A6J4HUU6</accession>
<feature type="region of interest" description="Disordered" evidence="1">
    <location>
        <begin position="1"/>
        <end position="25"/>
    </location>
</feature>
<evidence type="ECO:0000313" key="2">
    <source>
        <dbReference type="EMBL" id="CAA9233567.1"/>
    </source>
</evidence>
<gene>
    <name evidence="2" type="ORF">AVDCRST_MAG08-1255</name>
</gene>
<dbReference type="AlphaFoldDB" id="A0A6J4HUU6"/>
<feature type="compositionally biased region" description="Low complexity" evidence="1">
    <location>
        <begin position="39"/>
        <end position="58"/>
    </location>
</feature>